<reference evidence="2 3" key="1">
    <citation type="submission" date="2019-07" db="EMBL/GenBank/DDBJ databases">
        <title>R&amp;d 2014.</title>
        <authorList>
            <person name="Klenk H.-P."/>
        </authorList>
    </citation>
    <scope>NUCLEOTIDE SEQUENCE [LARGE SCALE GENOMIC DNA]</scope>
    <source>
        <strain evidence="2 3">DSM 43868</strain>
    </source>
</reference>
<protein>
    <submittedName>
        <fullName evidence="2">Homeodomain-like domain-containing protein</fullName>
    </submittedName>
</protein>
<proteinExistence type="predicted"/>
<keyword evidence="2" id="KW-0238">DNA-binding</keyword>
<dbReference type="AlphaFoldDB" id="A0A562I991"/>
<dbReference type="Proteomes" id="UP000319825">
    <property type="component" value="Unassembled WGS sequence"/>
</dbReference>
<sequence>MRPPHVYANLPDEQYHQIVDALHRQWRVATRAVMILLSAGGMPASEIGALLHYDPATVRRWIIRHDLEGLDGLPTGPAPGGLGWVVPVSVPASVPCLARRRRGPPPGSGGRWAAHR</sequence>
<dbReference type="GO" id="GO:0003677">
    <property type="term" value="F:DNA binding"/>
    <property type="evidence" value="ECO:0007669"/>
    <property type="project" value="UniProtKB-KW"/>
</dbReference>
<keyword evidence="3" id="KW-1185">Reference proteome</keyword>
<gene>
    <name evidence="2" type="ORF">JD77_02215</name>
</gene>
<feature type="region of interest" description="Disordered" evidence="1">
    <location>
        <begin position="97"/>
        <end position="116"/>
    </location>
</feature>
<keyword evidence="2" id="KW-0371">Homeobox</keyword>
<dbReference type="SUPFAM" id="SSF46689">
    <property type="entry name" value="Homeodomain-like"/>
    <property type="match status" value="1"/>
</dbReference>
<organism evidence="2 3">
    <name type="scientific">Micromonospora olivasterospora</name>
    <dbReference type="NCBI Taxonomy" id="1880"/>
    <lineage>
        <taxon>Bacteria</taxon>
        <taxon>Bacillati</taxon>
        <taxon>Actinomycetota</taxon>
        <taxon>Actinomycetes</taxon>
        <taxon>Micromonosporales</taxon>
        <taxon>Micromonosporaceae</taxon>
        <taxon>Micromonospora</taxon>
    </lineage>
</organism>
<evidence type="ECO:0000313" key="3">
    <source>
        <dbReference type="Proteomes" id="UP000319825"/>
    </source>
</evidence>
<accession>A0A562I991</accession>
<dbReference type="Pfam" id="PF13384">
    <property type="entry name" value="HTH_23"/>
    <property type="match status" value="1"/>
</dbReference>
<dbReference type="EMBL" id="VLKE01000001">
    <property type="protein sequence ID" value="TWH67243.1"/>
    <property type="molecule type" value="Genomic_DNA"/>
</dbReference>
<dbReference type="InterPro" id="IPR009057">
    <property type="entry name" value="Homeodomain-like_sf"/>
</dbReference>
<name>A0A562I991_MICOL</name>
<evidence type="ECO:0000256" key="1">
    <source>
        <dbReference type="SAM" id="MobiDB-lite"/>
    </source>
</evidence>
<evidence type="ECO:0000313" key="2">
    <source>
        <dbReference type="EMBL" id="TWH67243.1"/>
    </source>
</evidence>
<comment type="caution">
    <text evidence="2">The sequence shown here is derived from an EMBL/GenBank/DDBJ whole genome shotgun (WGS) entry which is preliminary data.</text>
</comment>